<keyword evidence="3" id="KW-1185">Reference proteome</keyword>
<evidence type="ECO:0000313" key="2">
    <source>
        <dbReference type="EMBL" id="TEB19986.1"/>
    </source>
</evidence>
<protein>
    <submittedName>
        <fullName evidence="2">Uncharacterized protein</fullName>
    </submittedName>
</protein>
<evidence type="ECO:0000313" key="3">
    <source>
        <dbReference type="Proteomes" id="UP000298030"/>
    </source>
</evidence>
<accession>A0A4Y7SET0</accession>
<name>A0A4Y7SET0_COPMI</name>
<proteinExistence type="predicted"/>
<gene>
    <name evidence="2" type="ORF">FA13DRAFT_294698</name>
</gene>
<evidence type="ECO:0000256" key="1">
    <source>
        <dbReference type="SAM" id="MobiDB-lite"/>
    </source>
</evidence>
<feature type="region of interest" description="Disordered" evidence="1">
    <location>
        <begin position="1"/>
        <end position="25"/>
    </location>
</feature>
<sequence>MFGSLGLRDPVPKVASTASPTPDGLSRCSLIQTRSRIRSGALYTVTAFDAHPAFLPRQRFPVQVLVRPLAPPPARAASTNPRGVPPRLGVFAYPIHCFQHRSRCRGYLALPSSASEGFFGFGAQRAGGVDARRCSEGDGGVLFCEATWRCGDTQPVWYSVTLFLSLHRPLSAPRAQLPRRIVYLHF</sequence>
<dbReference type="Proteomes" id="UP000298030">
    <property type="component" value="Unassembled WGS sequence"/>
</dbReference>
<reference evidence="2 3" key="1">
    <citation type="journal article" date="2019" name="Nat. Ecol. Evol.">
        <title>Megaphylogeny resolves global patterns of mushroom evolution.</title>
        <authorList>
            <person name="Varga T."/>
            <person name="Krizsan K."/>
            <person name="Foldi C."/>
            <person name="Dima B."/>
            <person name="Sanchez-Garcia M."/>
            <person name="Sanchez-Ramirez S."/>
            <person name="Szollosi G.J."/>
            <person name="Szarkandi J.G."/>
            <person name="Papp V."/>
            <person name="Albert L."/>
            <person name="Andreopoulos W."/>
            <person name="Angelini C."/>
            <person name="Antonin V."/>
            <person name="Barry K.W."/>
            <person name="Bougher N.L."/>
            <person name="Buchanan P."/>
            <person name="Buyck B."/>
            <person name="Bense V."/>
            <person name="Catcheside P."/>
            <person name="Chovatia M."/>
            <person name="Cooper J."/>
            <person name="Damon W."/>
            <person name="Desjardin D."/>
            <person name="Finy P."/>
            <person name="Geml J."/>
            <person name="Haridas S."/>
            <person name="Hughes K."/>
            <person name="Justo A."/>
            <person name="Karasinski D."/>
            <person name="Kautmanova I."/>
            <person name="Kiss B."/>
            <person name="Kocsube S."/>
            <person name="Kotiranta H."/>
            <person name="LaButti K.M."/>
            <person name="Lechner B.E."/>
            <person name="Liimatainen K."/>
            <person name="Lipzen A."/>
            <person name="Lukacs Z."/>
            <person name="Mihaltcheva S."/>
            <person name="Morgado L.N."/>
            <person name="Niskanen T."/>
            <person name="Noordeloos M.E."/>
            <person name="Ohm R.A."/>
            <person name="Ortiz-Santana B."/>
            <person name="Ovrebo C."/>
            <person name="Racz N."/>
            <person name="Riley R."/>
            <person name="Savchenko A."/>
            <person name="Shiryaev A."/>
            <person name="Soop K."/>
            <person name="Spirin V."/>
            <person name="Szebenyi C."/>
            <person name="Tomsovsky M."/>
            <person name="Tulloss R.E."/>
            <person name="Uehling J."/>
            <person name="Grigoriev I.V."/>
            <person name="Vagvolgyi C."/>
            <person name="Papp T."/>
            <person name="Martin F.M."/>
            <person name="Miettinen O."/>
            <person name="Hibbett D.S."/>
            <person name="Nagy L.G."/>
        </authorList>
    </citation>
    <scope>NUCLEOTIDE SEQUENCE [LARGE SCALE GENOMIC DNA]</scope>
    <source>
        <strain evidence="2 3">FP101781</strain>
    </source>
</reference>
<dbReference type="AlphaFoldDB" id="A0A4Y7SET0"/>
<comment type="caution">
    <text evidence="2">The sequence shown here is derived from an EMBL/GenBank/DDBJ whole genome shotgun (WGS) entry which is preliminary data.</text>
</comment>
<organism evidence="2 3">
    <name type="scientific">Coprinellus micaceus</name>
    <name type="common">Glistening ink-cap mushroom</name>
    <name type="synonym">Coprinus micaceus</name>
    <dbReference type="NCBI Taxonomy" id="71717"/>
    <lineage>
        <taxon>Eukaryota</taxon>
        <taxon>Fungi</taxon>
        <taxon>Dikarya</taxon>
        <taxon>Basidiomycota</taxon>
        <taxon>Agaricomycotina</taxon>
        <taxon>Agaricomycetes</taxon>
        <taxon>Agaricomycetidae</taxon>
        <taxon>Agaricales</taxon>
        <taxon>Agaricineae</taxon>
        <taxon>Psathyrellaceae</taxon>
        <taxon>Coprinellus</taxon>
    </lineage>
</organism>
<dbReference type="EMBL" id="QPFP01000160">
    <property type="protein sequence ID" value="TEB19986.1"/>
    <property type="molecule type" value="Genomic_DNA"/>
</dbReference>